<sequence length="440" mass="47688">MENGHESQNSLSTFGTPIANSTRSLLSPRPGSSSSNHSTGSSSVSSTHRPLMQRLKGQDLYGGTVKFGGGNASTFFRQRRERLMAASPYASKKRMNDSLSRKASSPANEEMPDSQKKSNSIAPADAMSSTAKLILDTLERMSTPLRDARKIPVIPSDISRAEKRRLIAQELDSSLLGGGLRRKRPNLSSNGSSLNGPPVRTIFSPVLNRTKKSERATISENSNAKLELNKNEVKKTEAPKESIQNGFKPNNDADSVVSSIEAFKKTVDHSIGYGTSSAGGKLRMKDTAGPRSGRILQQPAIPVKTPVYESKYLPPNGCTKTPPLVEEKKKSTPTYDSPSLDLESTRLFTFSEPKTSSFVVDHVNDEKIIQYTFSNPRILTEESTSNSVKSPLLINGHEPNRKLPDVTSFPSATSLKSGSVLDVLVGSKGMLPDITQPLAN</sequence>
<dbReference type="EMBL" id="HG994587">
    <property type="protein sequence ID" value="CAF3025814.1"/>
    <property type="molecule type" value="Genomic_DNA"/>
</dbReference>
<feature type="region of interest" description="Disordered" evidence="1">
    <location>
        <begin position="314"/>
        <end position="338"/>
    </location>
</feature>
<protein>
    <submittedName>
        <fullName evidence="3">NUP153</fullName>
    </submittedName>
</protein>
<feature type="region of interest" description="Disordered" evidence="1">
    <location>
        <begin position="1"/>
        <end position="64"/>
    </location>
</feature>
<feature type="compositionally biased region" description="Low complexity" evidence="1">
    <location>
        <begin position="21"/>
        <end position="50"/>
    </location>
</feature>
<evidence type="ECO:0000313" key="3">
    <source>
        <dbReference type="EMBL" id="CAF3025814.1"/>
    </source>
</evidence>
<evidence type="ECO:0000259" key="2">
    <source>
        <dbReference type="Pfam" id="PF08604"/>
    </source>
</evidence>
<gene>
    <name evidence="3" type="ORF">LSAA_14211</name>
</gene>
<organism evidence="3 4">
    <name type="scientific">Lepeophtheirus salmonis</name>
    <name type="common">Salmon louse</name>
    <name type="synonym">Caligus salmonis</name>
    <dbReference type="NCBI Taxonomy" id="72036"/>
    <lineage>
        <taxon>Eukaryota</taxon>
        <taxon>Metazoa</taxon>
        <taxon>Ecdysozoa</taxon>
        <taxon>Arthropoda</taxon>
        <taxon>Crustacea</taxon>
        <taxon>Multicrustacea</taxon>
        <taxon>Hexanauplia</taxon>
        <taxon>Copepoda</taxon>
        <taxon>Siphonostomatoida</taxon>
        <taxon>Caligidae</taxon>
        <taxon>Lepeophtheirus</taxon>
    </lineage>
</organism>
<accession>A0A7R8D4I3</accession>
<feature type="compositionally biased region" description="Low complexity" evidence="1">
    <location>
        <begin position="186"/>
        <end position="198"/>
    </location>
</feature>
<dbReference type="OrthoDB" id="79830at2759"/>
<feature type="region of interest" description="Disordered" evidence="1">
    <location>
        <begin position="213"/>
        <end position="250"/>
    </location>
</feature>
<feature type="region of interest" description="Disordered" evidence="1">
    <location>
        <begin position="86"/>
        <end position="125"/>
    </location>
</feature>
<name>A0A7R8D4I3_LEPSM</name>
<feature type="region of interest" description="Disordered" evidence="1">
    <location>
        <begin position="178"/>
        <end position="201"/>
    </location>
</feature>
<feature type="compositionally biased region" description="Basic and acidic residues" evidence="1">
    <location>
        <begin position="227"/>
        <end position="240"/>
    </location>
</feature>
<feature type="compositionally biased region" description="Polar residues" evidence="1">
    <location>
        <begin position="1"/>
        <end position="20"/>
    </location>
</feature>
<proteinExistence type="predicted"/>
<evidence type="ECO:0000313" key="4">
    <source>
        <dbReference type="Proteomes" id="UP000675881"/>
    </source>
</evidence>
<dbReference type="Proteomes" id="UP000675881">
    <property type="component" value="Chromosome 8"/>
</dbReference>
<evidence type="ECO:0000256" key="1">
    <source>
        <dbReference type="SAM" id="MobiDB-lite"/>
    </source>
</evidence>
<dbReference type="Pfam" id="PF08604">
    <property type="entry name" value="Nup153"/>
    <property type="match status" value="1"/>
</dbReference>
<feature type="domain" description="Nucleoporin Nup153 N-terminal" evidence="2">
    <location>
        <begin position="115"/>
        <end position="425"/>
    </location>
</feature>
<dbReference type="InterPro" id="IPR013913">
    <property type="entry name" value="Nup153_N"/>
</dbReference>
<dbReference type="AlphaFoldDB" id="A0A7R8D4I3"/>
<reference evidence="3" key="1">
    <citation type="submission" date="2021-02" db="EMBL/GenBank/DDBJ databases">
        <authorList>
            <person name="Bekaert M."/>
        </authorList>
    </citation>
    <scope>NUCLEOTIDE SEQUENCE</scope>
    <source>
        <strain evidence="3">IoA-00</strain>
    </source>
</reference>
<keyword evidence="4" id="KW-1185">Reference proteome</keyword>